<proteinExistence type="predicted"/>
<dbReference type="AlphaFoldDB" id="A0A0K2SLW4"/>
<dbReference type="Gene3D" id="1.20.120.1870">
    <property type="entry name" value="Fic/DOC protein, Fido domain"/>
    <property type="match status" value="1"/>
</dbReference>
<dbReference type="InterPro" id="IPR006440">
    <property type="entry name" value="Doc"/>
</dbReference>
<reference evidence="3" key="2">
    <citation type="journal article" date="2016" name="Int. J. Syst. Evol. Microbiol.">
        <title>Complete genome sequence and cell structure of Limnochorda pilosa, a Gram-negative spore-former within the phylum Firmicutes.</title>
        <authorList>
            <person name="Watanabe M."/>
            <person name="Kojima H."/>
            <person name="Fukui M."/>
        </authorList>
    </citation>
    <scope>NUCLEOTIDE SEQUENCE [LARGE SCALE GENOMIC DNA]</scope>
    <source>
        <strain evidence="3">HC45</strain>
    </source>
</reference>
<dbReference type="PANTHER" id="PTHR39426:SF1">
    <property type="entry name" value="HOMOLOGY TO DEATH-ON-CURING PROTEIN OF PHAGE P1"/>
    <property type="match status" value="1"/>
</dbReference>
<dbReference type="InterPro" id="IPR003812">
    <property type="entry name" value="Fido"/>
</dbReference>
<dbReference type="EMBL" id="AP014924">
    <property type="protein sequence ID" value="BAS28108.1"/>
    <property type="molecule type" value="Genomic_DNA"/>
</dbReference>
<protein>
    <submittedName>
        <fullName evidence="2">Death-on-curing protein</fullName>
    </submittedName>
</protein>
<dbReference type="RefSeq" id="WP_068137930.1">
    <property type="nucleotide sequence ID" value="NZ_AP014924.1"/>
</dbReference>
<dbReference type="OrthoDB" id="9802752at2"/>
<dbReference type="Pfam" id="PF02661">
    <property type="entry name" value="Fic"/>
    <property type="match status" value="1"/>
</dbReference>
<evidence type="ECO:0000313" key="2">
    <source>
        <dbReference type="EMBL" id="BAS28108.1"/>
    </source>
</evidence>
<feature type="domain" description="Fido" evidence="1">
    <location>
        <begin position="7"/>
        <end position="125"/>
    </location>
</feature>
<name>A0A0K2SLW4_LIMPI</name>
<gene>
    <name evidence="2" type="ORF">LIP_2267</name>
</gene>
<dbReference type="PROSITE" id="PS51459">
    <property type="entry name" value="FIDO"/>
    <property type="match status" value="1"/>
</dbReference>
<dbReference type="GO" id="GO:0016301">
    <property type="term" value="F:kinase activity"/>
    <property type="evidence" value="ECO:0007669"/>
    <property type="project" value="InterPro"/>
</dbReference>
<dbReference type="InterPro" id="IPR036597">
    <property type="entry name" value="Fido-like_dom_sf"/>
</dbReference>
<dbReference type="PIRSF" id="PIRSF018297">
    <property type="entry name" value="Doc"/>
    <property type="match status" value="1"/>
</dbReference>
<reference evidence="3" key="1">
    <citation type="submission" date="2015-07" db="EMBL/GenBank/DDBJ databases">
        <title>Complete genome sequence and phylogenetic analysis of Limnochorda pilosa.</title>
        <authorList>
            <person name="Watanabe M."/>
            <person name="Kojima H."/>
            <person name="Fukui M."/>
        </authorList>
    </citation>
    <scope>NUCLEOTIDE SEQUENCE [LARGE SCALE GENOMIC DNA]</scope>
    <source>
        <strain evidence="3">HC45</strain>
    </source>
</reference>
<accession>A0A0K2SLW4</accession>
<dbReference type="NCBIfam" id="TIGR01550">
    <property type="entry name" value="DOC_P1"/>
    <property type="match status" value="1"/>
</dbReference>
<evidence type="ECO:0000313" key="3">
    <source>
        <dbReference type="Proteomes" id="UP000065807"/>
    </source>
</evidence>
<dbReference type="InterPro" id="IPR053737">
    <property type="entry name" value="Type_II_TA_Toxin"/>
</dbReference>
<evidence type="ECO:0000259" key="1">
    <source>
        <dbReference type="PROSITE" id="PS51459"/>
    </source>
</evidence>
<dbReference type="PANTHER" id="PTHR39426">
    <property type="entry name" value="HOMOLOGY TO DEATH-ON-CURING PROTEIN OF PHAGE P1"/>
    <property type="match status" value="1"/>
</dbReference>
<dbReference type="STRING" id="1555112.LIP_2267"/>
<keyword evidence="3" id="KW-1185">Reference proteome</keyword>
<dbReference type="SUPFAM" id="SSF140931">
    <property type="entry name" value="Fic-like"/>
    <property type="match status" value="1"/>
</dbReference>
<dbReference type="Proteomes" id="UP000065807">
    <property type="component" value="Chromosome"/>
</dbReference>
<organism evidence="2 3">
    <name type="scientific">Limnochorda pilosa</name>
    <dbReference type="NCBI Taxonomy" id="1555112"/>
    <lineage>
        <taxon>Bacteria</taxon>
        <taxon>Bacillati</taxon>
        <taxon>Bacillota</taxon>
        <taxon>Limnochordia</taxon>
        <taxon>Limnochordales</taxon>
        <taxon>Limnochordaceae</taxon>
        <taxon>Limnochorda</taxon>
    </lineage>
</organism>
<sequence length="129" mass="13590">MPSGDADLPDFLLRLHDQMIRATGGSAGVLDIGLLSSALARPFASFGGHDAYTDPIDKAAVPGAGIIQNHPFVDGKKRTGIAAALVLCDIDGVEIDVDDDEMVAIGVALSQGHADWKAFAEWIRDHQVV</sequence>
<dbReference type="KEGG" id="lpil:LIP_2267"/>